<feature type="region of interest" description="Disordered" evidence="4">
    <location>
        <begin position="27"/>
        <end position="53"/>
    </location>
</feature>
<comment type="subcellular location">
    <subcellularLocation>
        <location evidence="1">Periplasm</location>
    </subcellularLocation>
</comment>
<evidence type="ECO:0000256" key="2">
    <source>
        <dbReference type="ARBA" id="ARBA00010742"/>
    </source>
</evidence>
<name>A0A0K1JRT4_9BACL</name>
<feature type="compositionally biased region" description="Basic and acidic residues" evidence="4">
    <location>
        <begin position="40"/>
        <end position="53"/>
    </location>
</feature>
<keyword evidence="3 5" id="KW-0732">Signal</keyword>
<evidence type="ECO:0000313" key="7">
    <source>
        <dbReference type="EMBL" id="AKU19431.1"/>
    </source>
</evidence>
<dbReference type="GO" id="GO:0042597">
    <property type="term" value="C:periplasmic space"/>
    <property type="evidence" value="ECO:0007669"/>
    <property type="project" value="UniProtKB-SubCell"/>
</dbReference>
<evidence type="ECO:0000256" key="3">
    <source>
        <dbReference type="ARBA" id="ARBA00022729"/>
    </source>
</evidence>
<proteinExistence type="inferred from homology"/>
<evidence type="ECO:0000256" key="5">
    <source>
        <dbReference type="SAM" id="SignalP"/>
    </source>
</evidence>
<organism evidence="7">
    <name type="scientific">Paenibacillus sp. 32O-Y</name>
    <dbReference type="NCBI Taxonomy" id="1695219"/>
    <lineage>
        <taxon>Bacteria</taxon>
        <taxon>Bacillati</taxon>
        <taxon>Bacillota</taxon>
        <taxon>Bacilli</taxon>
        <taxon>Bacillales</taxon>
        <taxon>Paenibacillaceae</taxon>
        <taxon>Paenibacillus</taxon>
    </lineage>
</organism>
<dbReference type="InterPro" id="IPR015168">
    <property type="entry name" value="SsuA/THI5"/>
</dbReference>
<dbReference type="Pfam" id="PF09084">
    <property type="entry name" value="NMT1"/>
    <property type="match status" value="1"/>
</dbReference>
<comment type="similarity">
    <text evidence="2">Belongs to the bacterial solute-binding protein SsuA/TauA family.</text>
</comment>
<protein>
    <recommendedName>
        <fullName evidence="6">SsuA/THI5-like domain-containing protein</fullName>
    </recommendedName>
</protein>
<reference evidence="7" key="1">
    <citation type="journal article" date="2015" name="Biotechnol. Lett.">
        <title>Isolation and characterization of an interactive culture of two Paenibacillus species with moderately thermophilic desulfurization ability.</title>
        <authorList>
            <person name="Wang J."/>
            <person name="Davaadelger B."/>
            <person name="Salazar J.K."/>
            <person name="Butler R.R.III."/>
            <person name="Pombert J.F."/>
            <person name="Kilbane J.J."/>
            <person name="Stark B.C."/>
        </authorList>
    </citation>
    <scope>NUCLEOTIDE SEQUENCE</scope>
    <source>
        <strain evidence="7">32O-Y</strain>
    </source>
</reference>
<sequence>MRKKWGKKILLGVSFAGLLLASACGSATTTTNHSSNPPEQEAKPPVKSESAEPAKVRVGTLKALADAPIYIALEKGYFKQQNLDVEDVAFETGADMIAPLTAGQLEVGGGGVSAGFYNALSRGFDIQIVADKGHVGSDSNYVNFLVRKELIDSGQIKTFEDLRGKKVAVVSKTGSNAVHLSAALKKGGLTLNDVELLEMTFPNMGTAFGNGSLDVGIIPEPFVSRYVANGLAVNWKGVHDAIPNAQTGVLFYSSKFAKDNPDVANRFMTAYLKGVRDYNDAFFKQKGYDEVVSILTKHTTVKDAALYKQMAPAGIDPYGKLNQESLQLDYDWYKAQGLIKTDVDLNQVINTSFLEAAQKELGNY</sequence>
<dbReference type="AlphaFoldDB" id="A0A0K1JRT4"/>
<dbReference type="PANTHER" id="PTHR30024">
    <property type="entry name" value="ALIPHATIC SULFONATES-BINDING PROTEIN-RELATED"/>
    <property type="match status" value="1"/>
</dbReference>
<evidence type="ECO:0000256" key="4">
    <source>
        <dbReference type="SAM" id="MobiDB-lite"/>
    </source>
</evidence>
<feature type="signal peptide" evidence="5">
    <location>
        <begin position="1"/>
        <end position="23"/>
    </location>
</feature>
<dbReference type="GO" id="GO:0042918">
    <property type="term" value="P:alkanesulfonate transmembrane transport"/>
    <property type="evidence" value="ECO:0007669"/>
    <property type="project" value="TreeGrafter"/>
</dbReference>
<feature type="domain" description="SsuA/THI5-like" evidence="6">
    <location>
        <begin position="67"/>
        <end position="276"/>
    </location>
</feature>
<dbReference type="SUPFAM" id="SSF53850">
    <property type="entry name" value="Periplasmic binding protein-like II"/>
    <property type="match status" value="1"/>
</dbReference>
<dbReference type="Gene3D" id="3.40.190.10">
    <property type="entry name" value="Periplasmic binding protein-like II"/>
    <property type="match status" value="2"/>
</dbReference>
<dbReference type="PROSITE" id="PS51257">
    <property type="entry name" value="PROKAR_LIPOPROTEIN"/>
    <property type="match status" value="1"/>
</dbReference>
<dbReference type="EMBL" id="KR057851">
    <property type="protein sequence ID" value="AKU19431.1"/>
    <property type="molecule type" value="Genomic_DNA"/>
</dbReference>
<evidence type="ECO:0000259" key="6">
    <source>
        <dbReference type="Pfam" id="PF09084"/>
    </source>
</evidence>
<accession>A0A0K1JRT4</accession>
<dbReference type="PANTHER" id="PTHR30024:SF47">
    <property type="entry name" value="TAURINE-BINDING PERIPLASMIC PROTEIN"/>
    <property type="match status" value="1"/>
</dbReference>
<evidence type="ECO:0000256" key="1">
    <source>
        <dbReference type="ARBA" id="ARBA00004418"/>
    </source>
</evidence>
<feature type="chain" id="PRO_5039595960" description="SsuA/THI5-like domain-containing protein" evidence="5">
    <location>
        <begin position="24"/>
        <end position="364"/>
    </location>
</feature>